<dbReference type="eggNOG" id="COG1302">
    <property type="taxonomic scope" value="Bacteria"/>
</dbReference>
<dbReference type="EMBL" id="CP003924">
    <property type="protein sequence ID" value="AGS33982.1"/>
    <property type="molecule type" value="Genomic_DNA"/>
</dbReference>
<evidence type="ECO:0000256" key="1">
    <source>
        <dbReference type="ARBA" id="ARBA00005721"/>
    </source>
</evidence>
<accession>S5SSK4</accession>
<evidence type="ECO:0008006" key="4">
    <source>
        <dbReference type="Google" id="ProtNLM"/>
    </source>
</evidence>
<keyword evidence="3" id="KW-1185">Reference proteome</keyword>
<dbReference type="KEGG" id="cmd:B841_02495"/>
<dbReference type="Proteomes" id="UP000015388">
    <property type="component" value="Chromosome"/>
</dbReference>
<proteinExistence type="inferred from homology"/>
<reference evidence="2 3" key="1">
    <citation type="submission" date="2012-11" db="EMBL/GenBank/DDBJ databases">
        <title>The complete genome sequence of Corynebacterium maris Coryn-1 (=DSM 45190).</title>
        <authorList>
            <person name="Schaffert L."/>
            <person name="Albersmeier A."/>
            <person name="Kalinowski J."/>
            <person name="Ruckert C."/>
        </authorList>
    </citation>
    <scope>NUCLEOTIDE SEQUENCE [LARGE SCALE GENOMIC DNA]</scope>
    <source>
        <strain evidence="3">Coryn-1</strain>
    </source>
</reference>
<dbReference type="RefSeq" id="WP_020933917.1">
    <property type="nucleotide sequence ID" value="NC_021915.1"/>
</dbReference>
<sequence>MTGHTHISERAINRIAAHSASAVPGVVHTSGGIVKLGGNYPRCDAIVDRTAGRVRLDVAIAVSWPAPVSAVAAHVRDAVRHDVEAATGLATGIVNVSVDQVVHSAHRVSADDLAEAPAHGMTTQISVTPRTRVTSPKVVRLPPPLSTHRALTPVRTTVGAPVVPVRVLPLHPNSPGHVVAQSIAAERKRRDGR</sequence>
<name>S5SSK4_9CORY</name>
<gene>
    <name evidence="2" type="ORF">B841_02495</name>
</gene>
<evidence type="ECO:0000313" key="2">
    <source>
        <dbReference type="EMBL" id="AGS33982.1"/>
    </source>
</evidence>
<dbReference type="HOGENOM" id="CLU_1406672_0_0_11"/>
<dbReference type="PANTHER" id="PTHR34297">
    <property type="entry name" value="HYPOTHETICAL CYTOSOLIC PROTEIN-RELATED"/>
    <property type="match status" value="1"/>
</dbReference>
<comment type="similarity">
    <text evidence="1">Belongs to the asp23 family.</text>
</comment>
<dbReference type="Pfam" id="PF03780">
    <property type="entry name" value="Asp23"/>
    <property type="match status" value="1"/>
</dbReference>
<protein>
    <recommendedName>
        <fullName evidence="4">Asp23/Gls24 family envelope stress response protein</fullName>
    </recommendedName>
</protein>
<dbReference type="InterPro" id="IPR005531">
    <property type="entry name" value="Asp23"/>
</dbReference>
<evidence type="ECO:0000313" key="3">
    <source>
        <dbReference type="Proteomes" id="UP000015388"/>
    </source>
</evidence>
<dbReference type="STRING" id="1224163.B841_02495"/>
<dbReference type="PATRIC" id="fig|1224163.3.peg.503"/>
<organism evidence="2 3">
    <name type="scientific">Corynebacterium maris DSM 45190</name>
    <dbReference type="NCBI Taxonomy" id="1224163"/>
    <lineage>
        <taxon>Bacteria</taxon>
        <taxon>Bacillati</taxon>
        <taxon>Actinomycetota</taxon>
        <taxon>Actinomycetes</taxon>
        <taxon>Mycobacteriales</taxon>
        <taxon>Corynebacteriaceae</taxon>
        <taxon>Corynebacterium</taxon>
    </lineage>
</organism>
<dbReference type="AlphaFoldDB" id="S5SSK4"/>